<feature type="domain" description="START" evidence="1">
    <location>
        <begin position="2"/>
        <end position="223"/>
    </location>
</feature>
<dbReference type="EMBL" id="JAOPGA020000721">
    <property type="protein sequence ID" value="KAL0481026.1"/>
    <property type="molecule type" value="Genomic_DNA"/>
</dbReference>
<dbReference type="PANTHER" id="PTHR19308:SF14">
    <property type="entry name" value="START DOMAIN-CONTAINING PROTEIN"/>
    <property type="match status" value="1"/>
</dbReference>
<dbReference type="Proteomes" id="UP001431209">
    <property type="component" value="Unassembled WGS sequence"/>
</dbReference>
<sequence length="223" mass="25427">MTESNRQKYELIIDGGYQKLKDLDAEKTDKWTFVCEEGGCTVHQRAVEGSPTYMWRGSAKVKGATVKQWRELLSATSVDVKLRNIFDPDNRGFKLVHEFDGDNFAIAHTKYTANSYFVSDRDFLFVRAVRTHWSDQEGICFIGTSLNEADFADDPIVKNNQPNGVVRAHIDFFGWIVKPSEEGIEIVYYNHAQPGGWIPTAVYNALSKTQALSPLKYKQYLEK</sequence>
<dbReference type="InterPro" id="IPR051213">
    <property type="entry name" value="START_lipid_transfer"/>
</dbReference>
<keyword evidence="3" id="KW-1185">Reference proteome</keyword>
<dbReference type="InterPro" id="IPR002913">
    <property type="entry name" value="START_lipid-bd_dom"/>
</dbReference>
<name>A0AAW2YW58_9EUKA</name>
<organism evidence="2 3">
    <name type="scientific">Acrasis kona</name>
    <dbReference type="NCBI Taxonomy" id="1008807"/>
    <lineage>
        <taxon>Eukaryota</taxon>
        <taxon>Discoba</taxon>
        <taxon>Heterolobosea</taxon>
        <taxon>Tetramitia</taxon>
        <taxon>Eutetramitia</taxon>
        <taxon>Acrasidae</taxon>
        <taxon>Acrasis</taxon>
    </lineage>
</organism>
<protein>
    <submittedName>
        <fullName evidence="2">Lipid binding protein Bet v1-like</fullName>
    </submittedName>
</protein>
<proteinExistence type="predicted"/>
<dbReference type="Pfam" id="PF01852">
    <property type="entry name" value="START"/>
    <property type="match status" value="1"/>
</dbReference>
<comment type="caution">
    <text evidence="2">The sequence shown here is derived from an EMBL/GenBank/DDBJ whole genome shotgun (WGS) entry which is preliminary data.</text>
</comment>
<dbReference type="Gene3D" id="3.30.530.20">
    <property type="match status" value="1"/>
</dbReference>
<evidence type="ECO:0000259" key="1">
    <source>
        <dbReference type="PROSITE" id="PS50848"/>
    </source>
</evidence>
<accession>A0AAW2YW58</accession>
<evidence type="ECO:0000313" key="2">
    <source>
        <dbReference type="EMBL" id="KAL0481026.1"/>
    </source>
</evidence>
<dbReference type="PROSITE" id="PS50848">
    <property type="entry name" value="START"/>
    <property type="match status" value="1"/>
</dbReference>
<dbReference type="InterPro" id="IPR023393">
    <property type="entry name" value="START-like_dom_sf"/>
</dbReference>
<dbReference type="PANTHER" id="PTHR19308">
    <property type="entry name" value="PHOSPHATIDYLCHOLINE TRANSFER PROTEIN"/>
    <property type="match status" value="1"/>
</dbReference>
<reference evidence="2 3" key="1">
    <citation type="submission" date="2024-03" db="EMBL/GenBank/DDBJ databases">
        <title>The Acrasis kona genome and developmental transcriptomes reveal deep origins of eukaryotic multicellular pathways.</title>
        <authorList>
            <person name="Sheikh S."/>
            <person name="Fu C.-J."/>
            <person name="Brown M.W."/>
            <person name="Baldauf S.L."/>
        </authorList>
    </citation>
    <scope>NUCLEOTIDE SEQUENCE [LARGE SCALE GENOMIC DNA]</scope>
    <source>
        <strain evidence="2 3">ATCC MYA-3509</strain>
    </source>
</reference>
<dbReference type="AlphaFoldDB" id="A0AAW2YW58"/>
<dbReference type="SUPFAM" id="SSF55961">
    <property type="entry name" value="Bet v1-like"/>
    <property type="match status" value="1"/>
</dbReference>
<gene>
    <name evidence="2" type="ORF">AKO1_001795</name>
</gene>
<dbReference type="CDD" id="cd00177">
    <property type="entry name" value="START"/>
    <property type="match status" value="1"/>
</dbReference>
<dbReference type="GO" id="GO:0008289">
    <property type="term" value="F:lipid binding"/>
    <property type="evidence" value="ECO:0007669"/>
    <property type="project" value="InterPro"/>
</dbReference>
<evidence type="ECO:0000313" key="3">
    <source>
        <dbReference type="Proteomes" id="UP001431209"/>
    </source>
</evidence>
<dbReference type="GO" id="GO:0005737">
    <property type="term" value="C:cytoplasm"/>
    <property type="evidence" value="ECO:0007669"/>
    <property type="project" value="UniProtKB-ARBA"/>
</dbReference>